<dbReference type="SUPFAM" id="SSF47473">
    <property type="entry name" value="EF-hand"/>
    <property type="match status" value="1"/>
</dbReference>
<keyword evidence="1" id="KW-1133">Transmembrane helix</keyword>
<dbReference type="PaxDb" id="2903-EOD11364"/>
<accession>A0A0D3IJC9</accession>
<organism evidence="3 4">
    <name type="scientific">Emiliania huxleyi (strain CCMP1516)</name>
    <dbReference type="NCBI Taxonomy" id="280463"/>
    <lineage>
        <taxon>Eukaryota</taxon>
        <taxon>Haptista</taxon>
        <taxon>Haptophyta</taxon>
        <taxon>Prymnesiophyceae</taxon>
        <taxon>Isochrysidales</taxon>
        <taxon>Noelaerhabdaceae</taxon>
        <taxon>Emiliania</taxon>
    </lineage>
</organism>
<dbReference type="Gene3D" id="1.10.238.10">
    <property type="entry name" value="EF-hand"/>
    <property type="match status" value="1"/>
</dbReference>
<dbReference type="GO" id="GO:0005509">
    <property type="term" value="F:calcium ion binding"/>
    <property type="evidence" value="ECO:0007669"/>
    <property type="project" value="InterPro"/>
</dbReference>
<dbReference type="AlphaFoldDB" id="A0A0D3IJC9"/>
<dbReference type="GeneID" id="17257475"/>
<dbReference type="HOGENOM" id="CLU_1177270_0_0_1"/>
<keyword evidence="1" id="KW-0472">Membrane</keyword>
<reference evidence="4" key="1">
    <citation type="journal article" date="2013" name="Nature">
        <title>Pan genome of the phytoplankton Emiliania underpins its global distribution.</title>
        <authorList>
            <person name="Read B.A."/>
            <person name="Kegel J."/>
            <person name="Klute M.J."/>
            <person name="Kuo A."/>
            <person name="Lefebvre S.C."/>
            <person name="Maumus F."/>
            <person name="Mayer C."/>
            <person name="Miller J."/>
            <person name="Monier A."/>
            <person name="Salamov A."/>
            <person name="Young J."/>
            <person name="Aguilar M."/>
            <person name="Claverie J.M."/>
            <person name="Frickenhaus S."/>
            <person name="Gonzalez K."/>
            <person name="Herman E.K."/>
            <person name="Lin Y.C."/>
            <person name="Napier J."/>
            <person name="Ogata H."/>
            <person name="Sarno A.F."/>
            <person name="Shmutz J."/>
            <person name="Schroeder D."/>
            <person name="de Vargas C."/>
            <person name="Verret F."/>
            <person name="von Dassow P."/>
            <person name="Valentin K."/>
            <person name="Van de Peer Y."/>
            <person name="Wheeler G."/>
            <person name="Dacks J.B."/>
            <person name="Delwiche C.F."/>
            <person name="Dyhrman S.T."/>
            <person name="Glockner G."/>
            <person name="John U."/>
            <person name="Richards T."/>
            <person name="Worden A.Z."/>
            <person name="Zhang X."/>
            <person name="Grigoriev I.V."/>
            <person name="Allen A.E."/>
            <person name="Bidle K."/>
            <person name="Borodovsky M."/>
            <person name="Bowler C."/>
            <person name="Brownlee C."/>
            <person name="Cock J.M."/>
            <person name="Elias M."/>
            <person name="Gladyshev V.N."/>
            <person name="Groth M."/>
            <person name="Guda C."/>
            <person name="Hadaegh A."/>
            <person name="Iglesias-Rodriguez M.D."/>
            <person name="Jenkins J."/>
            <person name="Jones B.M."/>
            <person name="Lawson T."/>
            <person name="Leese F."/>
            <person name="Lindquist E."/>
            <person name="Lobanov A."/>
            <person name="Lomsadze A."/>
            <person name="Malik S.B."/>
            <person name="Marsh M.E."/>
            <person name="Mackinder L."/>
            <person name="Mock T."/>
            <person name="Mueller-Roeber B."/>
            <person name="Pagarete A."/>
            <person name="Parker M."/>
            <person name="Probert I."/>
            <person name="Quesneville H."/>
            <person name="Raines C."/>
            <person name="Rensing S.A."/>
            <person name="Riano-Pachon D.M."/>
            <person name="Richier S."/>
            <person name="Rokitta S."/>
            <person name="Shiraiwa Y."/>
            <person name="Soanes D.M."/>
            <person name="van der Giezen M."/>
            <person name="Wahlund T.M."/>
            <person name="Williams B."/>
            <person name="Wilson W."/>
            <person name="Wolfe G."/>
            <person name="Wurch L.L."/>
        </authorList>
    </citation>
    <scope>NUCLEOTIDE SEQUENCE</scope>
</reference>
<evidence type="ECO:0000259" key="2">
    <source>
        <dbReference type="Pfam" id="PF13202"/>
    </source>
</evidence>
<sequence length="236" mass="25514">MDPPAREVAVSRQEALELIDKLDLNGDGKLSKSEKAVVEARFEALEATTDVNGDGRVSRHEALDLNGDGRVTKSEKDELDANGDGAISKLEAVSLRGVIRDAHADEAGLLEILHRHGVEAVASGELSEELLQWKHALPPASDGARHLPLLGLWATQGNATNELALAFVSLAVLLSVAGYVWRCLLGRRYRQMHASASPSNDNLVQPSVMRMDSDELQELPPRAMPVRQLKPAAVVN</sequence>
<proteinExistence type="predicted"/>
<protein>
    <recommendedName>
        <fullName evidence="2">EF-hand domain-containing protein</fullName>
    </recommendedName>
</protein>
<evidence type="ECO:0000313" key="4">
    <source>
        <dbReference type="Proteomes" id="UP000013827"/>
    </source>
</evidence>
<name>A0A0D3IJC9_EMIH1</name>
<feature type="domain" description="EF-hand" evidence="2">
    <location>
        <begin position="19"/>
        <end position="34"/>
    </location>
</feature>
<dbReference type="EnsemblProtists" id="EOD11364">
    <property type="protein sequence ID" value="EOD11364"/>
    <property type="gene ID" value="EMIHUDRAFT_214704"/>
</dbReference>
<dbReference type="Pfam" id="PF13202">
    <property type="entry name" value="EF-hand_5"/>
    <property type="match status" value="3"/>
</dbReference>
<dbReference type="RefSeq" id="XP_005763793.1">
    <property type="nucleotide sequence ID" value="XM_005763736.1"/>
</dbReference>
<dbReference type="InterPro" id="IPR002048">
    <property type="entry name" value="EF_hand_dom"/>
</dbReference>
<evidence type="ECO:0000256" key="1">
    <source>
        <dbReference type="SAM" id="Phobius"/>
    </source>
</evidence>
<feature type="domain" description="EF-hand" evidence="2">
    <location>
        <begin position="78"/>
        <end position="91"/>
    </location>
</feature>
<feature type="transmembrane region" description="Helical" evidence="1">
    <location>
        <begin position="163"/>
        <end position="185"/>
    </location>
</feature>
<keyword evidence="1" id="KW-0812">Transmembrane</keyword>
<dbReference type="Proteomes" id="UP000013827">
    <property type="component" value="Unassembled WGS sequence"/>
</dbReference>
<dbReference type="KEGG" id="ehx:EMIHUDRAFT_214704"/>
<dbReference type="InterPro" id="IPR011992">
    <property type="entry name" value="EF-hand-dom_pair"/>
</dbReference>
<reference evidence="3" key="2">
    <citation type="submission" date="2024-10" db="UniProtKB">
        <authorList>
            <consortium name="EnsemblProtists"/>
        </authorList>
    </citation>
    <scope>IDENTIFICATION</scope>
</reference>
<evidence type="ECO:0000313" key="3">
    <source>
        <dbReference type="EnsemblProtists" id="EOD11364"/>
    </source>
</evidence>
<feature type="domain" description="EF-hand" evidence="2">
    <location>
        <begin position="62"/>
        <end position="75"/>
    </location>
</feature>
<keyword evidence="4" id="KW-1185">Reference proteome</keyword>